<proteinExistence type="inferred from homology"/>
<dbReference type="GO" id="GO:0003735">
    <property type="term" value="F:structural constituent of ribosome"/>
    <property type="evidence" value="ECO:0007669"/>
    <property type="project" value="InterPro"/>
</dbReference>
<evidence type="ECO:0000256" key="4">
    <source>
        <dbReference type="ARBA" id="ARBA00022980"/>
    </source>
</evidence>
<keyword evidence="2" id="KW-0699">rRNA-binding</keyword>
<dbReference type="Pfam" id="PF01649">
    <property type="entry name" value="Ribosomal_S20p"/>
    <property type="match status" value="1"/>
</dbReference>
<evidence type="ECO:0000256" key="2">
    <source>
        <dbReference type="ARBA" id="ARBA00022730"/>
    </source>
</evidence>
<dbReference type="EMBL" id="BARS01023833">
    <property type="protein sequence ID" value="GAG01141.1"/>
    <property type="molecule type" value="Genomic_DNA"/>
</dbReference>
<protein>
    <recommendedName>
        <fullName evidence="8">30S ribosomal protein S20</fullName>
    </recommendedName>
</protein>
<dbReference type="PANTHER" id="PTHR33398">
    <property type="entry name" value="30S RIBOSOMAL PROTEIN S20"/>
    <property type="match status" value="1"/>
</dbReference>
<feature type="region of interest" description="Disordered" evidence="6">
    <location>
        <begin position="1"/>
        <end position="44"/>
    </location>
</feature>
<keyword evidence="4" id="KW-0689">Ribosomal protein</keyword>
<keyword evidence="3" id="KW-0694">RNA-binding</keyword>
<sequence>MGSRSAAKAWRRSEQQRLRNRAQRSTAKTSVHRAELSLDSADPQASAEPVRIAISALDRAAQKGALHPKSVARRKARLMKKHSTVLATAIV</sequence>
<evidence type="ECO:0000256" key="5">
    <source>
        <dbReference type="ARBA" id="ARBA00023274"/>
    </source>
</evidence>
<comment type="caution">
    <text evidence="7">The sequence shown here is derived from an EMBL/GenBank/DDBJ whole genome shotgun (WGS) entry which is preliminary data.</text>
</comment>
<dbReference type="PANTHER" id="PTHR33398:SF1">
    <property type="entry name" value="SMALL RIBOSOMAL SUBUNIT PROTEIN BS20C"/>
    <property type="match status" value="1"/>
</dbReference>
<dbReference type="HAMAP" id="MF_00500">
    <property type="entry name" value="Ribosomal_bS20"/>
    <property type="match status" value="1"/>
</dbReference>
<dbReference type="Gene3D" id="1.20.58.110">
    <property type="entry name" value="Ribosomal protein S20"/>
    <property type="match status" value="1"/>
</dbReference>
<organism evidence="7">
    <name type="scientific">marine sediment metagenome</name>
    <dbReference type="NCBI Taxonomy" id="412755"/>
    <lineage>
        <taxon>unclassified sequences</taxon>
        <taxon>metagenomes</taxon>
        <taxon>ecological metagenomes</taxon>
    </lineage>
</organism>
<dbReference type="GO" id="GO:0006412">
    <property type="term" value="P:translation"/>
    <property type="evidence" value="ECO:0007669"/>
    <property type="project" value="InterPro"/>
</dbReference>
<dbReference type="GO" id="GO:0070181">
    <property type="term" value="F:small ribosomal subunit rRNA binding"/>
    <property type="evidence" value="ECO:0007669"/>
    <property type="project" value="TreeGrafter"/>
</dbReference>
<name>X0VKR2_9ZZZZ</name>
<evidence type="ECO:0000256" key="1">
    <source>
        <dbReference type="ARBA" id="ARBA00007634"/>
    </source>
</evidence>
<evidence type="ECO:0000256" key="3">
    <source>
        <dbReference type="ARBA" id="ARBA00022884"/>
    </source>
</evidence>
<evidence type="ECO:0008006" key="8">
    <source>
        <dbReference type="Google" id="ProtNLM"/>
    </source>
</evidence>
<dbReference type="NCBIfam" id="TIGR00029">
    <property type="entry name" value="S20"/>
    <property type="match status" value="1"/>
</dbReference>
<dbReference type="InterPro" id="IPR036510">
    <property type="entry name" value="Ribosomal_bS20_sf"/>
</dbReference>
<reference evidence="7" key="1">
    <citation type="journal article" date="2014" name="Front. Microbiol.">
        <title>High frequency of phylogenetically diverse reductive dehalogenase-homologous genes in deep subseafloor sedimentary metagenomes.</title>
        <authorList>
            <person name="Kawai M."/>
            <person name="Futagami T."/>
            <person name="Toyoda A."/>
            <person name="Takaki Y."/>
            <person name="Nishi S."/>
            <person name="Hori S."/>
            <person name="Arai W."/>
            <person name="Tsubouchi T."/>
            <person name="Morono Y."/>
            <person name="Uchiyama I."/>
            <person name="Ito T."/>
            <person name="Fujiyama A."/>
            <person name="Inagaki F."/>
            <person name="Takami H."/>
        </authorList>
    </citation>
    <scope>NUCLEOTIDE SEQUENCE</scope>
    <source>
        <strain evidence="7">Expedition CK06-06</strain>
    </source>
</reference>
<dbReference type="AlphaFoldDB" id="X0VKR2"/>
<comment type="similarity">
    <text evidence="1">Belongs to the bacterial ribosomal protein bS20 family.</text>
</comment>
<feature type="non-terminal residue" evidence="7">
    <location>
        <position position="91"/>
    </location>
</feature>
<dbReference type="GO" id="GO:0015935">
    <property type="term" value="C:small ribosomal subunit"/>
    <property type="evidence" value="ECO:0007669"/>
    <property type="project" value="TreeGrafter"/>
</dbReference>
<dbReference type="InterPro" id="IPR002583">
    <property type="entry name" value="Ribosomal_bS20"/>
</dbReference>
<accession>X0VKR2</accession>
<dbReference type="GO" id="GO:0005829">
    <property type="term" value="C:cytosol"/>
    <property type="evidence" value="ECO:0007669"/>
    <property type="project" value="TreeGrafter"/>
</dbReference>
<gene>
    <name evidence="7" type="ORF">S01H1_37920</name>
</gene>
<keyword evidence="5" id="KW-0687">Ribonucleoprotein</keyword>
<evidence type="ECO:0000313" key="7">
    <source>
        <dbReference type="EMBL" id="GAG01141.1"/>
    </source>
</evidence>
<evidence type="ECO:0000256" key="6">
    <source>
        <dbReference type="SAM" id="MobiDB-lite"/>
    </source>
</evidence>
<dbReference type="SUPFAM" id="SSF46992">
    <property type="entry name" value="Ribosomal protein S20"/>
    <property type="match status" value="1"/>
</dbReference>